<organism evidence="1 2">
    <name type="scientific">Datura stramonium</name>
    <name type="common">Jimsonweed</name>
    <name type="synonym">Common thornapple</name>
    <dbReference type="NCBI Taxonomy" id="4076"/>
    <lineage>
        <taxon>Eukaryota</taxon>
        <taxon>Viridiplantae</taxon>
        <taxon>Streptophyta</taxon>
        <taxon>Embryophyta</taxon>
        <taxon>Tracheophyta</taxon>
        <taxon>Spermatophyta</taxon>
        <taxon>Magnoliopsida</taxon>
        <taxon>eudicotyledons</taxon>
        <taxon>Gunneridae</taxon>
        <taxon>Pentapetalae</taxon>
        <taxon>asterids</taxon>
        <taxon>lamiids</taxon>
        <taxon>Solanales</taxon>
        <taxon>Solanaceae</taxon>
        <taxon>Solanoideae</taxon>
        <taxon>Datureae</taxon>
        <taxon>Datura</taxon>
    </lineage>
</organism>
<dbReference type="EMBL" id="JACEIK010001916">
    <property type="protein sequence ID" value="MCD7473086.1"/>
    <property type="molecule type" value="Genomic_DNA"/>
</dbReference>
<comment type="caution">
    <text evidence="1">The sequence shown here is derived from an EMBL/GenBank/DDBJ whole genome shotgun (WGS) entry which is preliminary data.</text>
</comment>
<reference evidence="1 2" key="1">
    <citation type="journal article" date="2021" name="BMC Genomics">
        <title>Datura genome reveals duplications of psychoactive alkaloid biosynthetic genes and high mutation rate following tissue culture.</title>
        <authorList>
            <person name="Rajewski A."/>
            <person name="Carter-House D."/>
            <person name="Stajich J."/>
            <person name="Litt A."/>
        </authorList>
    </citation>
    <scope>NUCLEOTIDE SEQUENCE [LARGE SCALE GENOMIC DNA]</scope>
    <source>
        <strain evidence="1">AR-01</strain>
    </source>
</reference>
<dbReference type="Proteomes" id="UP000823775">
    <property type="component" value="Unassembled WGS sequence"/>
</dbReference>
<evidence type="ECO:0000313" key="1">
    <source>
        <dbReference type="EMBL" id="MCD7473086.1"/>
    </source>
</evidence>
<protein>
    <submittedName>
        <fullName evidence="1">Uncharacterized protein</fullName>
    </submittedName>
</protein>
<keyword evidence="2" id="KW-1185">Reference proteome</keyword>
<proteinExistence type="predicted"/>
<accession>A0ABS8TQB4</accession>
<sequence>MTETSSVFLQHGFLRRFRHHAVRFVVLHYQVLLYTNTAKLYLLVTDVVGRIGRRFVLYPLFVPEDLKQR</sequence>
<gene>
    <name evidence="1" type="ORF">HAX54_014673</name>
</gene>
<name>A0ABS8TQB4_DATST</name>
<evidence type="ECO:0000313" key="2">
    <source>
        <dbReference type="Proteomes" id="UP000823775"/>
    </source>
</evidence>